<reference evidence="16" key="1">
    <citation type="submission" date="2017-09" db="EMBL/GenBank/DDBJ databases">
        <title>Depth-based differentiation of microbial function through sediment-hosted aquifers and enrichment of novel symbionts in the deep terrestrial subsurface.</title>
        <authorList>
            <person name="Probst A.J."/>
            <person name="Ladd B."/>
            <person name="Jarett J.K."/>
            <person name="Geller-Mcgrath D.E."/>
            <person name="Sieber C.M.K."/>
            <person name="Emerson J.B."/>
            <person name="Anantharaman K."/>
            <person name="Thomas B.C."/>
            <person name="Malmstrom R."/>
            <person name="Stieglmeier M."/>
            <person name="Klingl A."/>
            <person name="Woyke T."/>
            <person name="Ryan C.M."/>
            <person name="Banfield J.F."/>
        </authorList>
    </citation>
    <scope>NUCLEOTIDE SEQUENCE [LARGE SCALE GENOMIC DNA]</scope>
</reference>
<dbReference type="UniPathway" id="UPA00219"/>
<keyword evidence="13" id="KW-0812">Transmembrane</keyword>
<feature type="binding site" evidence="10">
    <location>
        <position position="411"/>
    </location>
    <ligand>
        <name>substrate</name>
    </ligand>
</feature>
<dbReference type="GO" id="GO:0008360">
    <property type="term" value="P:regulation of cell shape"/>
    <property type="evidence" value="ECO:0007669"/>
    <property type="project" value="UniProtKB-UniRule"/>
</dbReference>
<evidence type="ECO:0000256" key="12">
    <source>
        <dbReference type="RuleBase" id="RU004016"/>
    </source>
</evidence>
<evidence type="ECO:0000256" key="8">
    <source>
        <dbReference type="ARBA" id="ARBA00023316"/>
    </source>
</evidence>
<evidence type="ECO:0000256" key="13">
    <source>
        <dbReference type="SAM" id="Phobius"/>
    </source>
</evidence>
<keyword evidence="3" id="KW-0808">Transferase</keyword>
<evidence type="ECO:0000256" key="10">
    <source>
        <dbReference type="PIRSR" id="PIRSR618044-2"/>
    </source>
</evidence>
<dbReference type="SUPFAM" id="SSF56601">
    <property type="entry name" value="beta-lactamase/transpeptidase-like"/>
    <property type="match status" value="1"/>
</dbReference>
<protein>
    <recommendedName>
        <fullName evidence="14">L,D-TPase catalytic domain-containing protein</fullName>
    </recommendedName>
</protein>
<proteinExistence type="inferred from homology"/>
<dbReference type="Proteomes" id="UP000228635">
    <property type="component" value="Unassembled WGS sequence"/>
</dbReference>
<evidence type="ECO:0000256" key="11">
    <source>
        <dbReference type="PROSITE-ProRule" id="PRU01373"/>
    </source>
</evidence>
<evidence type="ECO:0000256" key="3">
    <source>
        <dbReference type="ARBA" id="ARBA00022679"/>
    </source>
</evidence>
<dbReference type="CDD" id="cd16913">
    <property type="entry name" value="YkuD_like"/>
    <property type="match status" value="1"/>
</dbReference>
<evidence type="ECO:0000313" key="16">
    <source>
        <dbReference type="Proteomes" id="UP000228635"/>
    </source>
</evidence>
<keyword evidence="6 11" id="KW-0133">Cell shape</keyword>
<dbReference type="InterPro" id="IPR038063">
    <property type="entry name" value="Transpep_catalytic_dom"/>
</dbReference>
<feature type="active site" description="Proton donor/acceptor" evidence="11">
    <location>
        <position position="164"/>
    </location>
</feature>
<feature type="domain" description="L,D-TPase catalytic" evidence="14">
    <location>
        <begin position="91"/>
        <end position="207"/>
    </location>
</feature>
<keyword evidence="7 11" id="KW-0573">Peptidoglycan synthesis</keyword>
<comment type="caution">
    <text evidence="15">The sequence shown here is derived from an EMBL/GenBank/DDBJ whole genome shotgun (WGS) entry which is preliminary data.</text>
</comment>
<feature type="active site" evidence="9">
    <location>
        <position position="308"/>
    </location>
</feature>
<evidence type="ECO:0000256" key="4">
    <source>
        <dbReference type="ARBA" id="ARBA00022729"/>
    </source>
</evidence>
<dbReference type="GO" id="GO:0016740">
    <property type="term" value="F:transferase activity"/>
    <property type="evidence" value="ECO:0007669"/>
    <property type="project" value="UniProtKB-KW"/>
</dbReference>
<keyword evidence="13" id="KW-0472">Membrane</keyword>
<evidence type="ECO:0000256" key="7">
    <source>
        <dbReference type="ARBA" id="ARBA00022984"/>
    </source>
</evidence>
<dbReference type="Gene3D" id="2.40.440.10">
    <property type="entry name" value="L,D-transpeptidase catalytic domain-like"/>
    <property type="match status" value="1"/>
</dbReference>
<evidence type="ECO:0000256" key="6">
    <source>
        <dbReference type="ARBA" id="ARBA00022960"/>
    </source>
</evidence>
<dbReference type="PRINTS" id="PR00725">
    <property type="entry name" value="DADACBPTASE1"/>
</dbReference>
<evidence type="ECO:0000256" key="1">
    <source>
        <dbReference type="ARBA" id="ARBA00004752"/>
    </source>
</evidence>
<evidence type="ECO:0000313" key="15">
    <source>
        <dbReference type="EMBL" id="PIT92321.1"/>
    </source>
</evidence>
<keyword evidence="4" id="KW-0732">Signal</keyword>
<dbReference type="GO" id="GO:0006508">
    <property type="term" value="P:proteolysis"/>
    <property type="evidence" value="ECO:0007669"/>
    <property type="project" value="InterPro"/>
</dbReference>
<gene>
    <name evidence="15" type="ORF">COU08_03355</name>
</gene>
<dbReference type="AlphaFoldDB" id="A0A2M6WHR4"/>
<dbReference type="PANTHER" id="PTHR30582:SF2">
    <property type="entry name" value="L,D-TRANSPEPTIDASE YCIB-RELATED"/>
    <property type="match status" value="1"/>
</dbReference>
<keyword evidence="8 11" id="KW-0961">Cell wall biogenesis/degradation</keyword>
<dbReference type="InterPro" id="IPR012338">
    <property type="entry name" value="Beta-lactam/transpept-like"/>
</dbReference>
<evidence type="ECO:0000259" key="14">
    <source>
        <dbReference type="PROSITE" id="PS52029"/>
    </source>
</evidence>
<dbReference type="PANTHER" id="PTHR30582">
    <property type="entry name" value="L,D-TRANSPEPTIDASE"/>
    <property type="match status" value="1"/>
</dbReference>
<evidence type="ECO:0000256" key="2">
    <source>
        <dbReference type="ARBA" id="ARBA00007164"/>
    </source>
</evidence>
<dbReference type="GO" id="GO:0018104">
    <property type="term" value="P:peptidoglycan-protein cross-linking"/>
    <property type="evidence" value="ECO:0007669"/>
    <property type="project" value="TreeGrafter"/>
</dbReference>
<accession>A0A2M6WHR4</accession>
<feature type="active site" description="Proton acceptor" evidence="9">
    <location>
        <position position="257"/>
    </location>
</feature>
<comment type="pathway">
    <text evidence="1 11">Cell wall biogenesis; peptidoglycan biosynthesis.</text>
</comment>
<organism evidence="15 16">
    <name type="scientific">Candidatus Harrisonbacteria bacterium CG10_big_fil_rev_8_21_14_0_10_42_17</name>
    <dbReference type="NCBI Taxonomy" id="1974584"/>
    <lineage>
        <taxon>Bacteria</taxon>
        <taxon>Candidatus Harrisoniibacteriota</taxon>
    </lineage>
</organism>
<dbReference type="GO" id="GO:0005576">
    <property type="term" value="C:extracellular region"/>
    <property type="evidence" value="ECO:0007669"/>
    <property type="project" value="TreeGrafter"/>
</dbReference>
<dbReference type="GO" id="GO:0009002">
    <property type="term" value="F:serine-type D-Ala-D-Ala carboxypeptidase activity"/>
    <property type="evidence" value="ECO:0007669"/>
    <property type="project" value="InterPro"/>
</dbReference>
<dbReference type="Pfam" id="PF00768">
    <property type="entry name" value="Peptidase_S11"/>
    <property type="match status" value="1"/>
</dbReference>
<dbReference type="PROSITE" id="PS52029">
    <property type="entry name" value="LD_TPASE"/>
    <property type="match status" value="1"/>
</dbReference>
<dbReference type="Pfam" id="PF03734">
    <property type="entry name" value="YkuD"/>
    <property type="match status" value="1"/>
</dbReference>
<dbReference type="Gene3D" id="3.40.710.10">
    <property type="entry name" value="DD-peptidase/beta-lactamase superfamily"/>
    <property type="match status" value="1"/>
</dbReference>
<dbReference type="SUPFAM" id="SSF141523">
    <property type="entry name" value="L,D-transpeptidase catalytic domain-like"/>
    <property type="match status" value="1"/>
</dbReference>
<keyword evidence="13" id="KW-1133">Transmembrane helix</keyword>
<name>A0A2M6WHR4_9BACT</name>
<comment type="similarity">
    <text evidence="2 12">Belongs to the peptidase S11 family.</text>
</comment>
<dbReference type="InterPro" id="IPR018044">
    <property type="entry name" value="Peptidase_S11"/>
</dbReference>
<sequence>MHHDEIKELLQSKQGRKKFGKSILVLQFLVILSLTVWIVFVEAKTEISYNINLDTYEGSGRNDFHYGSWPALENAEFFEVVEKKFRNERASFVVANLSSLTLKYYQDGKEVLNIPIQSKGRKGSWWGTPAGIYTIQGKEQNHFSSFGNVNMPWSMPFQGNFFIHGWPSYPNGEPVQSSYSGGCIRLATDDSKALFDLVNVGTPVLVYENDFVSDDFTYSLQQPDLKAPVFLAADLKSNFVFTEKNVDEERSIASITKLMTALVAVEHINIEQQITITNTMLVETSVPRLWAGQRVKIYDLLFPLLTESSNEAAEAITQQYGRERFIEIMNEKAKAIGMKKTTFTDPTGVRGANMSTAEDLFNLAKYLYINRSFILEISTGRLESSAYEKPAFTNLQNFNVFNRYQDFVGGKTGNSSTAKETIVSIFETELNGVRRPVALVILGTNDFEGESKYFYDWLRNRY</sequence>
<keyword evidence="5" id="KW-0378">Hydrolase</keyword>
<dbReference type="EMBL" id="PFBA01000027">
    <property type="protein sequence ID" value="PIT92321.1"/>
    <property type="molecule type" value="Genomic_DNA"/>
</dbReference>
<dbReference type="GO" id="GO:0071555">
    <property type="term" value="P:cell wall organization"/>
    <property type="evidence" value="ECO:0007669"/>
    <property type="project" value="UniProtKB-UniRule"/>
</dbReference>
<feature type="active site" description="Nucleophile" evidence="11">
    <location>
        <position position="183"/>
    </location>
</feature>
<dbReference type="InterPro" id="IPR001967">
    <property type="entry name" value="Peptidase_S11_N"/>
</dbReference>
<evidence type="ECO:0000256" key="9">
    <source>
        <dbReference type="PIRSR" id="PIRSR618044-1"/>
    </source>
</evidence>
<dbReference type="GO" id="GO:0071972">
    <property type="term" value="F:peptidoglycan L,D-transpeptidase activity"/>
    <property type="evidence" value="ECO:0007669"/>
    <property type="project" value="TreeGrafter"/>
</dbReference>
<dbReference type="InterPro" id="IPR005490">
    <property type="entry name" value="LD_TPept_cat_dom"/>
</dbReference>
<dbReference type="InterPro" id="IPR050979">
    <property type="entry name" value="LD-transpeptidase"/>
</dbReference>
<feature type="active site" description="Acyl-ester intermediate" evidence="9">
    <location>
        <position position="254"/>
    </location>
</feature>
<feature type="transmembrane region" description="Helical" evidence="13">
    <location>
        <begin position="21"/>
        <end position="40"/>
    </location>
</feature>
<evidence type="ECO:0000256" key="5">
    <source>
        <dbReference type="ARBA" id="ARBA00022801"/>
    </source>
</evidence>